<dbReference type="GO" id="GO:0009072">
    <property type="term" value="P:aromatic amino acid metabolic process"/>
    <property type="evidence" value="ECO:0007669"/>
    <property type="project" value="InterPro"/>
</dbReference>
<evidence type="ECO:0000256" key="5">
    <source>
        <dbReference type="PIRSR" id="PIRSR611166-50"/>
    </source>
</evidence>
<dbReference type="PANTHER" id="PTHR32325:SF4">
    <property type="entry name" value="TRYPTOPHANASE"/>
    <property type="match status" value="1"/>
</dbReference>
<feature type="modified residue" description="N6-(pyridoxal phosphate)lysine" evidence="5">
    <location>
        <position position="261"/>
    </location>
</feature>
<organism evidence="7 8">
    <name type="scientific">candidate division WOR_3 bacterium SM23_42</name>
    <dbReference type="NCBI Taxonomy" id="1703779"/>
    <lineage>
        <taxon>Bacteria</taxon>
        <taxon>Bacteria division WOR-3</taxon>
    </lineage>
</organism>
<evidence type="ECO:0000256" key="2">
    <source>
        <dbReference type="ARBA" id="ARBA00009721"/>
    </source>
</evidence>
<reference evidence="7 8" key="1">
    <citation type="journal article" date="2015" name="Microbiome">
        <title>Genomic resolution of linkages in carbon, nitrogen, and sulfur cycling among widespread estuary sediment bacteria.</title>
        <authorList>
            <person name="Baker B.J."/>
            <person name="Lazar C.S."/>
            <person name="Teske A.P."/>
            <person name="Dick G.J."/>
        </authorList>
    </citation>
    <scope>NUCLEOTIDE SEQUENCE [LARGE SCALE GENOMIC DNA]</scope>
    <source>
        <strain evidence="7">SM23_42</strain>
    </source>
</reference>
<evidence type="ECO:0000313" key="8">
    <source>
        <dbReference type="Proteomes" id="UP000051373"/>
    </source>
</evidence>
<dbReference type="InterPro" id="IPR015424">
    <property type="entry name" value="PyrdxlP-dep_Trfase"/>
</dbReference>
<evidence type="ECO:0000256" key="3">
    <source>
        <dbReference type="ARBA" id="ARBA00022898"/>
    </source>
</evidence>
<comment type="similarity">
    <text evidence="2">Belongs to the beta-eliminating lyase family.</text>
</comment>
<dbReference type="PIRSF" id="PIRSF001386">
    <property type="entry name" value="Trpase"/>
    <property type="match status" value="1"/>
</dbReference>
<evidence type="ECO:0000313" key="7">
    <source>
        <dbReference type="EMBL" id="KPK63757.1"/>
    </source>
</evidence>
<dbReference type="AlphaFoldDB" id="A0A0S8FVS2"/>
<evidence type="ECO:0000256" key="1">
    <source>
        <dbReference type="ARBA" id="ARBA00001933"/>
    </source>
</evidence>
<dbReference type="NCBIfam" id="NF009709">
    <property type="entry name" value="PRK13238.1"/>
    <property type="match status" value="1"/>
</dbReference>
<dbReference type="PATRIC" id="fig|1703779.3.peg.1463"/>
<proteinExistence type="inferred from homology"/>
<evidence type="ECO:0000259" key="6">
    <source>
        <dbReference type="Pfam" id="PF01212"/>
    </source>
</evidence>
<evidence type="ECO:0000256" key="4">
    <source>
        <dbReference type="ARBA" id="ARBA00023239"/>
    </source>
</evidence>
<gene>
    <name evidence="7" type="ORF">AMJ83_05670</name>
</gene>
<comment type="caution">
    <text evidence="7">The sequence shown here is derived from an EMBL/GenBank/DDBJ whole genome shotgun (WGS) entry which is preliminary data.</text>
</comment>
<dbReference type="STRING" id="1703779.AMJ83_05670"/>
<dbReference type="InterPro" id="IPR001597">
    <property type="entry name" value="ArAA_b-elim_lyase/Thr_aldolase"/>
</dbReference>
<dbReference type="InterPro" id="IPR011166">
    <property type="entry name" value="Beta-eliminating_lyase"/>
</dbReference>
<accession>A0A0S8FVS2</accession>
<keyword evidence="3 5" id="KW-0663">Pyridoxal phosphate</keyword>
<dbReference type="PANTHER" id="PTHR32325">
    <property type="entry name" value="BETA-ELIMINATING LYASE-LIKE PROTEIN-RELATED"/>
    <property type="match status" value="1"/>
</dbReference>
<protein>
    <submittedName>
        <fullName evidence="7">Tyrosine phenol-lyase</fullName>
    </submittedName>
</protein>
<dbReference type="Pfam" id="PF01212">
    <property type="entry name" value="Beta_elim_lyase"/>
    <property type="match status" value="1"/>
</dbReference>
<feature type="domain" description="Aromatic amino acid beta-eliminating lyase/threonine aldolase" evidence="6">
    <location>
        <begin position="51"/>
        <end position="425"/>
    </location>
</feature>
<dbReference type="Gene3D" id="3.40.640.10">
    <property type="entry name" value="Type I PLP-dependent aspartate aminotransferase-like (Major domain)"/>
    <property type="match status" value="1"/>
</dbReference>
<dbReference type="Proteomes" id="UP000051373">
    <property type="component" value="Unassembled WGS sequence"/>
</dbReference>
<dbReference type="SUPFAM" id="SSF53383">
    <property type="entry name" value="PLP-dependent transferases"/>
    <property type="match status" value="1"/>
</dbReference>
<dbReference type="Gene3D" id="3.90.1150.10">
    <property type="entry name" value="Aspartate Aminotransferase, domain 1"/>
    <property type="match status" value="1"/>
</dbReference>
<dbReference type="EMBL" id="LJUJ01000009">
    <property type="protein sequence ID" value="KPK63757.1"/>
    <property type="molecule type" value="Genomic_DNA"/>
</dbReference>
<keyword evidence="4 7" id="KW-0456">Lyase</keyword>
<dbReference type="InterPro" id="IPR015422">
    <property type="entry name" value="PyrdxlP-dep_Trfase_small"/>
</dbReference>
<dbReference type="InterPro" id="IPR015421">
    <property type="entry name" value="PyrdxlP-dep_Trfase_major"/>
</dbReference>
<comment type="cofactor">
    <cofactor evidence="1 5">
        <name>pyridoxal 5'-phosphate</name>
        <dbReference type="ChEBI" id="CHEBI:597326"/>
    </cofactor>
</comment>
<dbReference type="GO" id="GO:0016830">
    <property type="term" value="F:carbon-carbon lyase activity"/>
    <property type="evidence" value="ECO:0007669"/>
    <property type="project" value="InterPro"/>
</dbReference>
<name>A0A0S8FVS2_UNCW3</name>
<sequence length="461" mass="52679">MSELEEHNFEPWKIVAIEHIGFTNRRHRENAAKEAGYNTFLLKSEDVGIDALTDSGTSAMSLEQWSKMFMAHETPYFSKDYEEFIAAVREVFGYEYVMPTHQGRAAEHICSQTLIKDGDSVPGNMYFTTTKLHQELAGGQFVDAIVDDAHDPDSTFEWKGNVDLNKIADLIKKVGSDRVPYLSFETCVNMAGGQPASMDNMREVYEFCGKHGILVLFDATRCAENAYFIRKKDPRYKGTAIRDILREMMSYGDGCTVSSKKDCLVNICGFFAVNDRKIFERAQNLLRIYEGTYTTGGLSCQDLSAHTQGVKEMLDYNYIRARVEQTQYLGNKLIEAGIPIVRPPGSHAIFLNARKFFDHLDQDEYPAQVLAIEIFIEAGIRTMERGNVSKGRDHVTGKNYRPNLELVRITLPRRVYTNSHMDVIVDAIKNVYKKRHATKGLRFVYEPKELRFFQGRFEYIS</sequence>